<evidence type="ECO:0000313" key="3">
    <source>
        <dbReference type="Proteomes" id="UP000318667"/>
    </source>
</evidence>
<sequence length="77" mass="9079">MIFFIKKESDSGIFIKAAILFGQLFIFKRIRKKGIKKKLRISANRLVLKTVKRTNLKGYKVFCKILELFDLIPVYKI</sequence>
<feature type="transmembrane region" description="Helical" evidence="1">
    <location>
        <begin position="12"/>
        <end position="30"/>
    </location>
</feature>
<evidence type="ECO:0000256" key="1">
    <source>
        <dbReference type="SAM" id="Phobius"/>
    </source>
</evidence>
<name>A0A562K6S7_9BACI</name>
<gene>
    <name evidence="2" type="ORF">IQ19_00592</name>
</gene>
<evidence type="ECO:0000313" key="2">
    <source>
        <dbReference type="EMBL" id="TWH91139.1"/>
    </source>
</evidence>
<dbReference type="AlphaFoldDB" id="A0A562K6S7"/>
<dbReference type="Proteomes" id="UP000318667">
    <property type="component" value="Unassembled WGS sequence"/>
</dbReference>
<reference evidence="2 3" key="1">
    <citation type="journal article" date="2015" name="Stand. Genomic Sci.">
        <title>Genomic Encyclopedia of Bacterial and Archaeal Type Strains, Phase III: the genomes of soil and plant-associated and newly described type strains.</title>
        <authorList>
            <person name="Whitman W.B."/>
            <person name="Woyke T."/>
            <person name="Klenk H.P."/>
            <person name="Zhou Y."/>
            <person name="Lilburn T.G."/>
            <person name="Beck B.J."/>
            <person name="De Vos P."/>
            <person name="Vandamme P."/>
            <person name="Eisen J.A."/>
            <person name="Garrity G."/>
            <person name="Hugenholtz P."/>
            <person name="Kyrpides N.C."/>
        </authorList>
    </citation>
    <scope>NUCLEOTIDE SEQUENCE [LARGE SCALE GENOMIC DNA]</scope>
    <source>
        <strain evidence="2 3">CGMCC 1.10115</strain>
    </source>
</reference>
<organism evidence="2 3">
    <name type="scientific">Cytobacillus oceanisediminis</name>
    <dbReference type="NCBI Taxonomy" id="665099"/>
    <lineage>
        <taxon>Bacteria</taxon>
        <taxon>Bacillati</taxon>
        <taxon>Bacillota</taxon>
        <taxon>Bacilli</taxon>
        <taxon>Bacillales</taxon>
        <taxon>Bacillaceae</taxon>
        <taxon>Cytobacillus</taxon>
    </lineage>
</organism>
<protein>
    <submittedName>
        <fullName evidence="2">Uncharacterized protein</fullName>
    </submittedName>
</protein>
<proteinExistence type="predicted"/>
<keyword evidence="1" id="KW-1133">Transmembrane helix</keyword>
<comment type="caution">
    <text evidence="2">The sequence shown here is derived from an EMBL/GenBank/DDBJ whole genome shotgun (WGS) entry which is preliminary data.</text>
</comment>
<keyword evidence="3" id="KW-1185">Reference proteome</keyword>
<accession>A0A562K6S7</accession>
<keyword evidence="1" id="KW-0472">Membrane</keyword>
<keyword evidence="1" id="KW-0812">Transmembrane</keyword>
<dbReference type="EMBL" id="VLKI01000001">
    <property type="protein sequence ID" value="TWH91139.1"/>
    <property type="molecule type" value="Genomic_DNA"/>
</dbReference>